<reference evidence="1 2" key="1">
    <citation type="submission" date="2019-10" db="EMBL/GenBank/DDBJ databases">
        <title>Genomic and transcriptomic insights into the perfect genentic adaptation of a filamentous nitrogen-fixing cyanobacterium to rice fields.</title>
        <authorList>
            <person name="Chen Z."/>
        </authorList>
    </citation>
    <scope>NUCLEOTIDE SEQUENCE [LARGE SCALE GENOMIC DNA]</scope>
    <source>
        <strain evidence="1">CCNUC1</strain>
    </source>
</reference>
<protein>
    <submittedName>
        <fullName evidence="1">Uncharacterized protein</fullName>
    </submittedName>
</protein>
<proteinExistence type="predicted"/>
<dbReference type="Proteomes" id="UP000326678">
    <property type="component" value="Chromosome Gxm2"/>
</dbReference>
<gene>
    <name evidence="1" type="ORF">GXM_07282</name>
</gene>
<dbReference type="AlphaFoldDB" id="A0A5P8WAI4"/>
<dbReference type="EMBL" id="CP045227">
    <property type="protein sequence ID" value="QFS49788.1"/>
    <property type="molecule type" value="Genomic_DNA"/>
</dbReference>
<keyword evidence="2" id="KW-1185">Reference proteome</keyword>
<evidence type="ECO:0000313" key="2">
    <source>
        <dbReference type="Proteomes" id="UP000326678"/>
    </source>
</evidence>
<sequence>MCPAFSEQPIDSQLNKLVKQFQSQNQLSFIGGGYLRYSLNQTTLQVTVSEPRKVDIFEEFVLRSALDIIPSPTETEIAEMLGIDPMFVRNTTATLQAYNNLAISSESTIMVKPATKELFIDKNCILKPKSTQQIYAIDDTLTGNFSFNITPFKNAPFALKRLDDLSDLENEFNTQSRLNLEALQSFFCPDQEKVVTGYQEIESKKVFKLIGLLVLQNGLSGEHLVKAFVDEHEVQEISNRLTFLKNQEQFSLEKLASLLSPTIPNEVITSRRESNIPERLVRQNPIRSIEPERVYIGLPQRLAHLILWVDRRYRTNILSHIPGGSDVVVEYHDGRVLGYDWIKMPWVYIRTFFAGIVEYGSDEFNRLDKNMQLQIAKNKIATLYARKYKDDEEYSTARFEKAWDSETSNEMPWKSLERFDCRQQKQHYFNFEKISSGFKPQSVSDYYGYEPEYEDPIDKAERLWGIPDPRLVED</sequence>
<name>A0A5P8WAI4_9NOSO</name>
<dbReference type="KEGG" id="nsh:GXM_07282"/>
<accession>A0A5P8WAI4</accession>
<evidence type="ECO:0000313" key="1">
    <source>
        <dbReference type="EMBL" id="QFS49788.1"/>
    </source>
</evidence>
<organism evidence="1 2">
    <name type="scientific">Nostoc sphaeroides CCNUC1</name>
    <dbReference type="NCBI Taxonomy" id="2653204"/>
    <lineage>
        <taxon>Bacteria</taxon>
        <taxon>Bacillati</taxon>
        <taxon>Cyanobacteriota</taxon>
        <taxon>Cyanophyceae</taxon>
        <taxon>Nostocales</taxon>
        <taxon>Nostocaceae</taxon>
        <taxon>Nostoc</taxon>
    </lineage>
</organism>
<dbReference type="RefSeq" id="WP_225892682.1">
    <property type="nucleotide sequence ID" value="NZ_CP045227.1"/>
</dbReference>